<feature type="transmembrane region" description="Helical" evidence="5">
    <location>
        <begin position="83"/>
        <end position="104"/>
    </location>
</feature>
<evidence type="ECO:0000313" key="8">
    <source>
        <dbReference type="Proteomes" id="UP000645555"/>
    </source>
</evidence>
<dbReference type="Gene3D" id="3.30.565.10">
    <property type="entry name" value="Histidine kinase-like ATPase, C-terminal domain"/>
    <property type="match status" value="1"/>
</dbReference>
<dbReference type="Pfam" id="PF07730">
    <property type="entry name" value="HisKA_3"/>
    <property type="match status" value="1"/>
</dbReference>
<evidence type="ECO:0000256" key="1">
    <source>
        <dbReference type="ARBA" id="ARBA00022679"/>
    </source>
</evidence>
<keyword evidence="8" id="KW-1185">Reference proteome</keyword>
<reference evidence="7" key="1">
    <citation type="journal article" date="2014" name="Int. J. Syst. Evol. Microbiol.">
        <title>Complete genome sequence of Corynebacterium casei LMG S-19264T (=DSM 44701T), isolated from a smear-ripened cheese.</title>
        <authorList>
            <consortium name="US DOE Joint Genome Institute (JGI-PGF)"/>
            <person name="Walter F."/>
            <person name="Albersmeier A."/>
            <person name="Kalinowski J."/>
            <person name="Ruckert C."/>
        </authorList>
    </citation>
    <scope>NUCLEOTIDE SEQUENCE</scope>
    <source>
        <strain evidence="7">JCM 4956</strain>
    </source>
</reference>
<reference evidence="7" key="2">
    <citation type="submission" date="2020-09" db="EMBL/GenBank/DDBJ databases">
        <authorList>
            <person name="Sun Q."/>
            <person name="Ohkuma M."/>
        </authorList>
    </citation>
    <scope>NUCLEOTIDE SEQUENCE</scope>
    <source>
        <strain evidence="7">JCM 4956</strain>
    </source>
</reference>
<evidence type="ECO:0000256" key="3">
    <source>
        <dbReference type="ARBA" id="ARBA00023012"/>
    </source>
</evidence>
<dbReference type="GO" id="GO:0046983">
    <property type="term" value="F:protein dimerization activity"/>
    <property type="evidence" value="ECO:0007669"/>
    <property type="project" value="InterPro"/>
</dbReference>
<dbReference type="GO" id="GO:0016020">
    <property type="term" value="C:membrane"/>
    <property type="evidence" value="ECO:0007669"/>
    <property type="project" value="InterPro"/>
</dbReference>
<name>A0A918NRY4_9ACTN</name>
<keyword evidence="5" id="KW-1133">Transmembrane helix</keyword>
<feature type="compositionally biased region" description="Gly residues" evidence="4">
    <location>
        <begin position="360"/>
        <end position="375"/>
    </location>
</feature>
<dbReference type="Gene3D" id="1.20.5.1930">
    <property type="match status" value="1"/>
</dbReference>
<dbReference type="InterPro" id="IPR011712">
    <property type="entry name" value="Sig_transdc_His_kin_sub3_dim/P"/>
</dbReference>
<feature type="region of interest" description="Disordered" evidence="4">
    <location>
        <begin position="413"/>
        <end position="515"/>
    </location>
</feature>
<evidence type="ECO:0000256" key="5">
    <source>
        <dbReference type="SAM" id="Phobius"/>
    </source>
</evidence>
<evidence type="ECO:0000256" key="4">
    <source>
        <dbReference type="SAM" id="MobiDB-lite"/>
    </source>
</evidence>
<dbReference type="Proteomes" id="UP000645555">
    <property type="component" value="Unassembled WGS sequence"/>
</dbReference>
<dbReference type="InterPro" id="IPR036890">
    <property type="entry name" value="HATPase_C_sf"/>
</dbReference>
<dbReference type="InterPro" id="IPR050482">
    <property type="entry name" value="Sensor_HK_TwoCompSys"/>
</dbReference>
<evidence type="ECO:0000259" key="6">
    <source>
        <dbReference type="Pfam" id="PF07730"/>
    </source>
</evidence>
<gene>
    <name evidence="7" type="ORF">GCM10010515_67950</name>
</gene>
<evidence type="ECO:0000313" key="7">
    <source>
        <dbReference type="EMBL" id="GGX91296.1"/>
    </source>
</evidence>
<feature type="transmembrane region" description="Helical" evidence="5">
    <location>
        <begin position="21"/>
        <end position="43"/>
    </location>
</feature>
<dbReference type="SUPFAM" id="SSF55874">
    <property type="entry name" value="ATPase domain of HSP90 chaperone/DNA topoisomerase II/histidine kinase"/>
    <property type="match status" value="1"/>
</dbReference>
<feature type="transmembrane region" description="Helical" evidence="5">
    <location>
        <begin position="166"/>
        <end position="192"/>
    </location>
</feature>
<dbReference type="EMBL" id="BMWD01000034">
    <property type="protein sequence ID" value="GGX91296.1"/>
    <property type="molecule type" value="Genomic_DNA"/>
</dbReference>
<dbReference type="AlphaFoldDB" id="A0A918NRY4"/>
<feature type="domain" description="Signal transduction histidine kinase subgroup 3 dimerisation and phosphoacceptor" evidence="6">
    <location>
        <begin position="213"/>
        <end position="280"/>
    </location>
</feature>
<organism evidence="7 8">
    <name type="scientific">Streptomyces fructofermentans</name>
    <dbReference type="NCBI Taxonomy" id="152141"/>
    <lineage>
        <taxon>Bacteria</taxon>
        <taxon>Bacillati</taxon>
        <taxon>Actinomycetota</taxon>
        <taxon>Actinomycetes</taxon>
        <taxon>Kitasatosporales</taxon>
        <taxon>Streptomycetaceae</taxon>
        <taxon>Streptomyces</taxon>
    </lineage>
</organism>
<feature type="transmembrane region" description="Helical" evidence="5">
    <location>
        <begin position="49"/>
        <end position="71"/>
    </location>
</feature>
<proteinExistence type="predicted"/>
<keyword evidence="2 7" id="KW-0418">Kinase</keyword>
<keyword evidence="5" id="KW-0472">Membrane</keyword>
<protein>
    <submittedName>
        <fullName evidence="7">Histidine kinase</fullName>
    </submittedName>
</protein>
<feature type="compositionally biased region" description="Gly residues" evidence="4">
    <location>
        <begin position="483"/>
        <end position="492"/>
    </location>
</feature>
<feature type="region of interest" description="Disordered" evidence="4">
    <location>
        <begin position="354"/>
        <end position="375"/>
    </location>
</feature>
<dbReference type="PANTHER" id="PTHR24421:SF63">
    <property type="entry name" value="SENSOR HISTIDINE KINASE DESK"/>
    <property type="match status" value="1"/>
</dbReference>
<dbReference type="PANTHER" id="PTHR24421">
    <property type="entry name" value="NITRATE/NITRITE SENSOR PROTEIN NARX-RELATED"/>
    <property type="match status" value="1"/>
</dbReference>
<keyword evidence="1" id="KW-0808">Transferase</keyword>
<keyword evidence="3" id="KW-0902">Two-component regulatory system</keyword>
<dbReference type="GO" id="GO:0000155">
    <property type="term" value="F:phosphorelay sensor kinase activity"/>
    <property type="evidence" value="ECO:0007669"/>
    <property type="project" value="InterPro"/>
</dbReference>
<evidence type="ECO:0000256" key="2">
    <source>
        <dbReference type="ARBA" id="ARBA00022777"/>
    </source>
</evidence>
<keyword evidence="5" id="KW-0812">Transmembrane</keyword>
<feature type="transmembrane region" description="Helical" evidence="5">
    <location>
        <begin position="116"/>
        <end position="135"/>
    </location>
</feature>
<feature type="transmembrane region" description="Helical" evidence="5">
    <location>
        <begin position="142"/>
        <end position="160"/>
    </location>
</feature>
<accession>A0A918NRY4</accession>
<feature type="compositionally biased region" description="Gly residues" evidence="4">
    <location>
        <begin position="437"/>
        <end position="460"/>
    </location>
</feature>
<dbReference type="CDD" id="cd16917">
    <property type="entry name" value="HATPase_UhpB-NarQ-NarX-like"/>
    <property type="match status" value="1"/>
</dbReference>
<comment type="caution">
    <text evidence="7">The sequence shown here is derived from an EMBL/GenBank/DDBJ whole genome shotgun (WGS) entry which is preliminary data.</text>
</comment>
<sequence length="515" mass="52340">MRRKPGVWWRGKSTPAKVETYTRWSYHSFALIEVAVIGLPVFGLVGVPLALWVFVPIVGHALLCGVTASRALDWTRGGRGQPVRLLVALTVVSALLGTAALVVAQHGPGGDDGETAAASMFVGVLAFGAGTVTLGMRERRRVPALVGAFGAGTAVVGLAAGMPGAAALATAFAVLVSAGFVAFTSVFSVWLLDAVYELDAARETRTRLAVAEERLRFGRDLHDVMGRNLAVIALKSELAVQLARRERPEAVDQMIEVQRIAQESQREVREVVRGYREADLGTELLGARGVLAAAGVDCTVSGSAEGLPPAVQSALGWVVREATTNVLRHGDAARCRVALTVTGGRVVLTVENDGVEDRGTGSGGVPGTRAGGGSGLAGLRERLSAVDGTLEAGFAGAGVFRLVAEVPLPGTPPAVPADGMPGIPVPGRSEPDTVTGTGTGTDTGGGNVTGTGPDTGGGPGSRPRPDRDPDPNPNPAPGPDFDGSGGATADGGGPPPVRAAGAVPCSASRPVNEAS</sequence>